<name>G1BRG4_9CAUD</name>
<accession>G1BRG4</accession>
<dbReference type="RefSeq" id="YP_009614582.1">
    <property type="nucleotide sequence ID" value="NC_042036.1"/>
</dbReference>
<dbReference type="Proteomes" id="UP000221175">
    <property type="component" value="Segment"/>
</dbReference>
<feature type="transmembrane region" description="Helical" evidence="1">
    <location>
        <begin position="6"/>
        <end position="24"/>
    </location>
</feature>
<organism evidence="2 3">
    <name type="scientific">Mycobacterium phage Rockstar</name>
    <dbReference type="NCBI Taxonomy" id="1034144"/>
    <lineage>
        <taxon>Viruses</taxon>
        <taxon>Duplodnaviria</taxon>
        <taxon>Heunggongvirae</taxon>
        <taxon>Uroviricota</taxon>
        <taxon>Caudoviricetes</taxon>
        <taxon>Veracruzvirus</taxon>
        <taxon>Veracruzvirus rockstar</taxon>
    </lineage>
</organism>
<reference evidence="2 3" key="1">
    <citation type="journal article" date="2012" name="J. Virol.">
        <title>Complete Genome Sequences of 138 Mycobacteriophages.</title>
        <authorList>
            <consortium name="the Science Education Alliance Phage Hunters Advancing Genomics and Evolutionary Science Program"/>
            <consortium name="the KwaZulu-Natal Research Institute for Tuberculosis and HIV Mycobacterial Genetics Course Students"/>
            <consortium name="the Phage Hunters Integrating Research and Education Program"/>
            <person name="Hatfull G.F."/>
        </authorList>
    </citation>
    <scope>NUCLEOTIDE SEQUENCE [LARGE SCALE GENOMIC DNA]</scope>
    <source>
        <strain evidence="3">Rockstar</strain>
    </source>
</reference>
<evidence type="ECO:0000313" key="2">
    <source>
        <dbReference type="EMBL" id="AEK07443.1"/>
    </source>
</evidence>
<keyword evidence="3" id="KW-1185">Reference proteome</keyword>
<protein>
    <submittedName>
        <fullName evidence="2">Uncharacterized protein</fullName>
    </submittedName>
</protein>
<evidence type="ECO:0000313" key="3">
    <source>
        <dbReference type="Proteomes" id="UP000221175"/>
    </source>
</evidence>
<gene>
    <name evidence="2" type="primary">65</name>
    <name evidence="2" type="ORF">ROCKSTAR_65</name>
</gene>
<keyword evidence="1" id="KW-0812">Transmembrane</keyword>
<keyword evidence="1" id="KW-0472">Membrane</keyword>
<sequence length="25" mass="2658">MIEVIVFGIIIALALFGGLVLHFTA</sequence>
<keyword evidence="1" id="KW-1133">Transmembrane helix</keyword>
<evidence type="ECO:0000256" key="1">
    <source>
        <dbReference type="SAM" id="Phobius"/>
    </source>
</evidence>
<dbReference type="GeneID" id="40090989"/>
<proteinExistence type="predicted"/>
<dbReference type="EMBL" id="JF704111">
    <property type="protein sequence ID" value="AEK07443.1"/>
    <property type="molecule type" value="Genomic_DNA"/>
</dbReference>
<dbReference type="KEGG" id="vg:40090989"/>